<feature type="region of interest" description="Disordered" evidence="1">
    <location>
        <begin position="1"/>
        <end position="130"/>
    </location>
</feature>
<dbReference type="VEuPathDB" id="AmoebaDB:FDP41_013532"/>
<keyword evidence="3" id="KW-1185">Reference proteome</keyword>
<evidence type="ECO:0000313" key="3">
    <source>
        <dbReference type="Proteomes" id="UP000444721"/>
    </source>
</evidence>
<dbReference type="AlphaFoldDB" id="A0A6A5C372"/>
<feature type="region of interest" description="Disordered" evidence="1">
    <location>
        <begin position="241"/>
        <end position="275"/>
    </location>
</feature>
<protein>
    <submittedName>
        <fullName evidence="2">Uncharacterized protein</fullName>
    </submittedName>
</protein>
<gene>
    <name evidence="2" type="ORF">FDP41_013532</name>
</gene>
<dbReference type="EMBL" id="VFQX01000019">
    <property type="protein sequence ID" value="KAF0980318.1"/>
    <property type="molecule type" value="Genomic_DNA"/>
</dbReference>
<reference evidence="2 3" key="1">
    <citation type="journal article" date="2019" name="Sci. Rep.">
        <title>Nanopore sequencing improves the draft genome of the human pathogenic amoeba Naegleria fowleri.</title>
        <authorList>
            <person name="Liechti N."/>
            <person name="Schurch N."/>
            <person name="Bruggmann R."/>
            <person name="Wittwer M."/>
        </authorList>
    </citation>
    <scope>NUCLEOTIDE SEQUENCE [LARGE SCALE GENOMIC DNA]</scope>
    <source>
        <strain evidence="2 3">ATCC 30894</strain>
    </source>
</reference>
<feature type="compositionally biased region" description="Low complexity" evidence="1">
    <location>
        <begin position="17"/>
        <end position="33"/>
    </location>
</feature>
<evidence type="ECO:0000256" key="1">
    <source>
        <dbReference type="SAM" id="MobiDB-lite"/>
    </source>
</evidence>
<comment type="caution">
    <text evidence="2">The sequence shown here is derived from an EMBL/GenBank/DDBJ whole genome shotgun (WGS) entry which is preliminary data.</text>
</comment>
<dbReference type="VEuPathDB" id="AmoebaDB:NF0019630"/>
<name>A0A6A5C372_NAEFO</name>
<dbReference type="Proteomes" id="UP000444721">
    <property type="component" value="Unassembled WGS sequence"/>
</dbReference>
<proteinExistence type="predicted"/>
<organism evidence="2 3">
    <name type="scientific">Naegleria fowleri</name>
    <name type="common">Brain eating amoeba</name>
    <dbReference type="NCBI Taxonomy" id="5763"/>
    <lineage>
        <taxon>Eukaryota</taxon>
        <taxon>Discoba</taxon>
        <taxon>Heterolobosea</taxon>
        <taxon>Tetramitia</taxon>
        <taxon>Eutetramitia</taxon>
        <taxon>Vahlkampfiidae</taxon>
        <taxon>Naegleria</taxon>
    </lineage>
</organism>
<dbReference type="OrthoDB" id="10465892at2759"/>
<feature type="compositionally biased region" description="Polar residues" evidence="1">
    <location>
        <begin position="266"/>
        <end position="275"/>
    </location>
</feature>
<dbReference type="GeneID" id="68120747"/>
<accession>A0A6A5C372</accession>
<feature type="compositionally biased region" description="Low complexity" evidence="1">
    <location>
        <begin position="103"/>
        <end position="126"/>
    </location>
</feature>
<dbReference type="RefSeq" id="XP_044565031.1">
    <property type="nucleotide sequence ID" value="XM_044704173.1"/>
</dbReference>
<sequence>MNPVDASLRPTSPSPSPTSSSSKTHSLPNSTTTTRRRSDSKKRSSPQLNQSFDESVLRKPNNNEYGEPTITAPSPRSQLDHHDVKSLTTSDHHTKPVLHLPQSSLSNNNNNFLSSSKVNSPLSSPKQAAAENETFITPTLRHLTPSLIENYVKARVTKRIQKIESEERKQNVSQRSCKKRVDRYLHELNRSQSAFELNHHHDEIPSFDEKKKLIRKNQMLFQKSAENVMTNNNCKKLITNSADRPMRSPTPTLSTNSTTFRKFNRDTPSPMQRSHSQRYTIIEVVQTLNNYFARRNSLGSLEECKSKVH</sequence>
<dbReference type="VEuPathDB" id="AmoebaDB:NfTy_028280"/>
<evidence type="ECO:0000313" key="2">
    <source>
        <dbReference type="EMBL" id="KAF0980318.1"/>
    </source>
</evidence>
<feature type="compositionally biased region" description="Basic residues" evidence="1">
    <location>
        <begin position="34"/>
        <end position="44"/>
    </location>
</feature>
<feature type="compositionally biased region" description="Basic and acidic residues" evidence="1">
    <location>
        <begin position="78"/>
        <end position="94"/>
    </location>
</feature>
<feature type="compositionally biased region" description="Low complexity" evidence="1">
    <location>
        <begin position="249"/>
        <end position="259"/>
    </location>
</feature>